<organism evidence="2">
    <name type="scientific">marine sediment metagenome</name>
    <dbReference type="NCBI Taxonomy" id="412755"/>
    <lineage>
        <taxon>unclassified sequences</taxon>
        <taxon>metagenomes</taxon>
        <taxon>ecological metagenomes</taxon>
    </lineage>
</organism>
<dbReference type="InterPro" id="IPR015797">
    <property type="entry name" value="NUDIX_hydrolase-like_dom_sf"/>
</dbReference>
<evidence type="ECO:0000313" key="2">
    <source>
        <dbReference type="EMBL" id="KKN06102.1"/>
    </source>
</evidence>
<dbReference type="EMBL" id="LAZR01004727">
    <property type="protein sequence ID" value="KKN06102.1"/>
    <property type="molecule type" value="Genomic_DNA"/>
</dbReference>
<gene>
    <name evidence="2" type="ORF">LCGC14_1080610</name>
</gene>
<sequence length="178" mass="20232">MLTISSTKDLTVYKNKWLSVKKTPDNYYYVHEERSKGHLVAVLGWRGKEILGRYERCPAHSQKIELCSLTGGIDSRKSNWQQAALHYAQKELEEESGIKVSQNRFVSLGTVKHSKSADTIVHLFSIELIKEEPVENPKGDNSEGEKGAYCKWVSLKEAIDCKDPLVHAMILMILRSNQ</sequence>
<feature type="domain" description="Nudix hydrolase" evidence="1">
    <location>
        <begin position="21"/>
        <end position="174"/>
    </location>
</feature>
<proteinExistence type="predicted"/>
<evidence type="ECO:0000259" key="1">
    <source>
        <dbReference type="PROSITE" id="PS51462"/>
    </source>
</evidence>
<reference evidence="2" key="1">
    <citation type="journal article" date="2015" name="Nature">
        <title>Complex archaea that bridge the gap between prokaryotes and eukaryotes.</title>
        <authorList>
            <person name="Spang A."/>
            <person name="Saw J.H."/>
            <person name="Jorgensen S.L."/>
            <person name="Zaremba-Niedzwiedzka K."/>
            <person name="Martijn J."/>
            <person name="Lind A.E."/>
            <person name="van Eijk R."/>
            <person name="Schleper C."/>
            <person name="Guy L."/>
            <person name="Ettema T.J."/>
        </authorList>
    </citation>
    <scope>NUCLEOTIDE SEQUENCE</scope>
</reference>
<dbReference type="AlphaFoldDB" id="A0A0F9N2Y1"/>
<comment type="caution">
    <text evidence="2">The sequence shown here is derived from an EMBL/GenBank/DDBJ whole genome shotgun (WGS) entry which is preliminary data.</text>
</comment>
<name>A0A0F9N2Y1_9ZZZZ</name>
<accession>A0A0F9N2Y1</accession>
<dbReference type="Gene3D" id="3.90.79.10">
    <property type="entry name" value="Nucleoside Triphosphate Pyrophosphohydrolase"/>
    <property type="match status" value="1"/>
</dbReference>
<dbReference type="PROSITE" id="PS51462">
    <property type="entry name" value="NUDIX"/>
    <property type="match status" value="1"/>
</dbReference>
<dbReference type="InterPro" id="IPR000086">
    <property type="entry name" value="NUDIX_hydrolase_dom"/>
</dbReference>
<dbReference type="SUPFAM" id="SSF55811">
    <property type="entry name" value="Nudix"/>
    <property type="match status" value="1"/>
</dbReference>
<protein>
    <recommendedName>
        <fullName evidence="1">Nudix hydrolase domain-containing protein</fullName>
    </recommendedName>
</protein>